<evidence type="ECO:0000313" key="2">
    <source>
        <dbReference type="Proteomes" id="UP001595988"/>
    </source>
</evidence>
<dbReference type="RefSeq" id="WP_193062062.1">
    <property type="nucleotide sequence ID" value="NZ_JBHSFT010000049.1"/>
</dbReference>
<gene>
    <name evidence="1" type="ORF">ACFO3P_20820</name>
</gene>
<name>A0ABV9K3K9_9BACI</name>
<evidence type="ECO:0000313" key="1">
    <source>
        <dbReference type="EMBL" id="MFC4664625.1"/>
    </source>
</evidence>
<protein>
    <submittedName>
        <fullName evidence="1">Uncharacterized protein</fullName>
    </submittedName>
</protein>
<sequence>MYITAAADRFAFRRPGPAITRPIENFCTSESGVVGRSGAMHHHQFQKSRIFNQNASMVMENMLTLE</sequence>
<reference evidence="2" key="1">
    <citation type="journal article" date="2019" name="Int. J. Syst. Evol. Microbiol.">
        <title>The Global Catalogue of Microorganisms (GCM) 10K type strain sequencing project: providing services to taxonomists for standard genome sequencing and annotation.</title>
        <authorList>
            <consortium name="The Broad Institute Genomics Platform"/>
            <consortium name="The Broad Institute Genome Sequencing Center for Infectious Disease"/>
            <person name="Wu L."/>
            <person name="Ma J."/>
        </authorList>
    </citation>
    <scope>NUCLEOTIDE SEQUENCE [LARGE SCALE GENOMIC DNA]</scope>
    <source>
        <strain evidence="2">CCUG 37257</strain>
    </source>
</reference>
<proteinExistence type="predicted"/>
<dbReference type="EMBL" id="JBHSFT010000049">
    <property type="protein sequence ID" value="MFC4664625.1"/>
    <property type="molecule type" value="Genomic_DNA"/>
</dbReference>
<keyword evidence="2" id="KW-1185">Reference proteome</keyword>
<accession>A0ABV9K3K9</accession>
<dbReference type="Proteomes" id="UP001595988">
    <property type="component" value="Unassembled WGS sequence"/>
</dbReference>
<comment type="caution">
    <text evidence="1">The sequence shown here is derived from an EMBL/GenBank/DDBJ whole genome shotgun (WGS) entry which is preliminary data.</text>
</comment>
<organism evidence="1 2">
    <name type="scientific">Oceanobacillus aidingensis</name>
    <dbReference type="NCBI Taxonomy" id="645964"/>
    <lineage>
        <taxon>Bacteria</taxon>
        <taxon>Bacillati</taxon>
        <taxon>Bacillota</taxon>
        <taxon>Bacilli</taxon>
        <taxon>Bacillales</taxon>
        <taxon>Bacillaceae</taxon>
        <taxon>Oceanobacillus</taxon>
    </lineage>
</organism>